<evidence type="ECO:0000313" key="2">
    <source>
        <dbReference type="Proteomes" id="UP000006635"/>
    </source>
</evidence>
<dbReference type="EMBL" id="AF403738">
    <property type="protein sequence ID" value="AAK94142.1"/>
    <property type="molecule type" value="Genomic_DNA"/>
</dbReference>
<organism evidence="1 2">
    <name type="scientific">Culex nigripalpus nucleopolyhedrovirus (isolate Florida/1997)</name>
    <name type="common">CuniNPV</name>
    <dbReference type="NCBI Taxonomy" id="645993"/>
    <lineage>
        <taxon>Viruses</taxon>
        <taxon>Viruses incertae sedis</taxon>
        <taxon>Naldaviricetes</taxon>
        <taxon>Lefavirales</taxon>
        <taxon>Baculoviridae</taxon>
        <taxon>Deltabaculovirus</taxon>
    </lineage>
</organism>
<dbReference type="RefSeq" id="NP_203368.1">
    <property type="nucleotide sequence ID" value="NC_003084.1"/>
</dbReference>
<proteinExistence type="predicted"/>
<dbReference type="Proteomes" id="UP000006635">
    <property type="component" value="Segment"/>
</dbReference>
<protein>
    <submittedName>
        <fullName evidence="1">Uncharacterized protein</fullName>
    </submittedName>
</protein>
<name>Q919L2_NPVCO</name>
<dbReference type="GeneID" id="921940"/>
<evidence type="ECO:0000313" key="1">
    <source>
        <dbReference type="EMBL" id="AAK94142.1"/>
    </source>
</evidence>
<reference evidence="1 2" key="1">
    <citation type="journal article" date="2001" name="J. Virol.">
        <title>Genome sequence of a baculovirus pathogenic for Culex nigripalpus.</title>
        <authorList>
            <person name="Afonso C.L."/>
            <person name="Tulman E.R."/>
            <person name="Lu Z."/>
            <person name="Balinsky C.A."/>
            <person name="Moser B.A."/>
            <person name="Becnel J.J."/>
            <person name="Rock D.L."/>
            <person name="Kutish G.F."/>
        </authorList>
    </citation>
    <scope>NUCLEOTIDE SEQUENCE [LARGE SCALE GENOMIC DNA]</scope>
    <source>
        <strain evidence="2">Isolate Florida/1997</strain>
    </source>
</reference>
<dbReference type="KEGG" id="vg:921940"/>
<sequence length="114" mass="12863">MFFLHVKLYNPETGEVFFEHREPELYNGGFGCIPLPSLSEEAFLGIAFGGDSRCELQVSGIDGADVHTYRSNYGPFAHDGTECRELGIHHADLVTIIVHEYRTPAELNFKVYRV</sequence>
<gene>
    <name evidence="1" type="primary">CUN064</name>
</gene>
<accession>Q919L2</accession>
<keyword evidence="2" id="KW-1185">Reference proteome</keyword>
<organismHost>
    <name type="scientific">Culex nigripalpus</name>
    <dbReference type="NCBI Taxonomy" id="42429"/>
</organismHost>